<dbReference type="SUPFAM" id="SSF58104">
    <property type="entry name" value="Methyl-accepting chemotaxis protein (MCP) signaling domain"/>
    <property type="match status" value="1"/>
</dbReference>
<comment type="similarity">
    <text evidence="3">Belongs to the methyl-accepting chemotaxis (MCP) protein family.</text>
</comment>
<evidence type="ECO:0000256" key="3">
    <source>
        <dbReference type="ARBA" id="ARBA00029447"/>
    </source>
</evidence>
<dbReference type="InterPro" id="IPR024478">
    <property type="entry name" value="HlyB_4HB_MCP"/>
</dbReference>
<gene>
    <name evidence="9" type="ORF">QC825_00840</name>
</gene>
<dbReference type="SMART" id="SM00304">
    <property type="entry name" value="HAMP"/>
    <property type="match status" value="1"/>
</dbReference>
<feature type="domain" description="HAMP" evidence="8">
    <location>
        <begin position="213"/>
        <end position="265"/>
    </location>
</feature>
<feature type="region of interest" description="Disordered" evidence="5">
    <location>
        <begin position="520"/>
        <end position="551"/>
    </location>
</feature>
<dbReference type="InterPro" id="IPR004089">
    <property type="entry name" value="MCPsignal_dom"/>
</dbReference>
<dbReference type="CDD" id="cd06225">
    <property type="entry name" value="HAMP"/>
    <property type="match status" value="1"/>
</dbReference>
<dbReference type="PROSITE" id="PS50111">
    <property type="entry name" value="CHEMOTAXIS_TRANSDUC_2"/>
    <property type="match status" value="1"/>
</dbReference>
<organism evidence="9 10">
    <name type="scientific">Larsenimonas suaedae</name>
    <dbReference type="NCBI Taxonomy" id="1851019"/>
    <lineage>
        <taxon>Bacteria</taxon>
        <taxon>Pseudomonadati</taxon>
        <taxon>Pseudomonadota</taxon>
        <taxon>Gammaproteobacteria</taxon>
        <taxon>Oceanospirillales</taxon>
        <taxon>Halomonadaceae</taxon>
        <taxon>Larsenimonas</taxon>
    </lineage>
</organism>
<evidence type="ECO:0000256" key="4">
    <source>
        <dbReference type="PROSITE-ProRule" id="PRU00284"/>
    </source>
</evidence>
<dbReference type="Gene3D" id="1.10.287.950">
    <property type="entry name" value="Methyl-accepting chemotaxis protein"/>
    <property type="match status" value="1"/>
</dbReference>
<dbReference type="Pfam" id="PF00015">
    <property type="entry name" value="MCPsignal"/>
    <property type="match status" value="1"/>
</dbReference>
<keyword evidence="10" id="KW-1185">Reference proteome</keyword>
<dbReference type="EMBL" id="JARWAO010000001">
    <property type="protein sequence ID" value="MDR5894614.1"/>
    <property type="molecule type" value="Genomic_DNA"/>
</dbReference>
<evidence type="ECO:0000256" key="6">
    <source>
        <dbReference type="SAM" id="Phobius"/>
    </source>
</evidence>
<dbReference type="InterPro" id="IPR051310">
    <property type="entry name" value="MCP_chemotaxis"/>
</dbReference>
<dbReference type="Proteomes" id="UP001269375">
    <property type="component" value="Unassembled WGS sequence"/>
</dbReference>
<dbReference type="InterPro" id="IPR004090">
    <property type="entry name" value="Chemotax_Me-accpt_rcpt"/>
</dbReference>
<evidence type="ECO:0000256" key="5">
    <source>
        <dbReference type="SAM" id="MobiDB-lite"/>
    </source>
</evidence>
<proteinExistence type="inferred from homology"/>
<comment type="caution">
    <text evidence="9">The sequence shown here is derived from an EMBL/GenBank/DDBJ whole genome shotgun (WGS) entry which is preliminary data.</text>
</comment>
<dbReference type="InterPro" id="IPR003660">
    <property type="entry name" value="HAMP_dom"/>
</dbReference>
<accession>A0ABU1GRG2</accession>
<name>A0ABU1GRG2_9GAMM</name>
<keyword evidence="6" id="KW-0812">Transmembrane</keyword>
<dbReference type="Pfam" id="PF12729">
    <property type="entry name" value="4HB_MCP_1"/>
    <property type="match status" value="1"/>
</dbReference>
<feature type="domain" description="Methyl-accepting transducer" evidence="7">
    <location>
        <begin position="270"/>
        <end position="499"/>
    </location>
</feature>
<evidence type="ECO:0000259" key="7">
    <source>
        <dbReference type="PROSITE" id="PS50111"/>
    </source>
</evidence>
<sequence length="551" mass="57196">MKLKNLSISKQIGLGFLVAVLFLGLSGLVSSMSLRAANDNMESMYRDRIVPLKELKIIADAYAVDVIDAVNKANAGIMSAEDALGAVKNARGVIASHWGTYMQTTLTAQEAAKASEAEARFVEANRALDALETTLGSLSGQVAGQLDAQDGALYASIDPISNVIGELIDIQLVAAQAVMARSTAQFEHAMLITLVLGILAIVISIVVGVVVTRGITRPLGQAVEQAKAVASGDLTTTVEPRSTNELGQLLRAQQEMVEGLAGVVTNVRRNAESVAAASAQIAQGNDDLSQRTMMQSSALEESSASMEEMGSSATQNADNTETASQLTVNASATARQGGDVVSEVVVTMQEINESSTQISDIVAVIEGIAFQTNILALNASVEAARAGEQGRGFAVVASEVRELAQRSSNAAKEIKALIEVSVERVGKGTNLVDDAGRTMGEIVTSIQRVSDIVGEISGASREQSSAIGQVSQAITQLDHTTQQNAALVEESAAAAASLRSQADELVAAVAQFRLSAHDYTGGGTAPSSPSRSNAVRPSTSRASARPAPAHA</sequence>
<dbReference type="PANTHER" id="PTHR43531:SF14">
    <property type="entry name" value="METHYL-ACCEPTING CHEMOTAXIS PROTEIN I-RELATED"/>
    <property type="match status" value="1"/>
</dbReference>
<keyword evidence="6" id="KW-0472">Membrane</keyword>
<evidence type="ECO:0000313" key="9">
    <source>
        <dbReference type="EMBL" id="MDR5894614.1"/>
    </source>
</evidence>
<protein>
    <submittedName>
        <fullName evidence="9">Methyl-accepting chemotaxis protein</fullName>
    </submittedName>
</protein>
<evidence type="ECO:0000256" key="2">
    <source>
        <dbReference type="ARBA" id="ARBA00023224"/>
    </source>
</evidence>
<dbReference type="PRINTS" id="PR00260">
    <property type="entry name" value="CHEMTRNSDUCR"/>
</dbReference>
<dbReference type="PANTHER" id="PTHR43531">
    <property type="entry name" value="PROTEIN ICFG"/>
    <property type="match status" value="1"/>
</dbReference>
<feature type="transmembrane region" description="Helical" evidence="6">
    <location>
        <begin position="189"/>
        <end position="211"/>
    </location>
</feature>
<feature type="compositionally biased region" description="Low complexity" evidence="5">
    <location>
        <begin position="293"/>
        <end position="313"/>
    </location>
</feature>
<dbReference type="Pfam" id="PF00672">
    <property type="entry name" value="HAMP"/>
    <property type="match status" value="1"/>
</dbReference>
<keyword evidence="2 4" id="KW-0807">Transducer</keyword>
<evidence type="ECO:0000259" key="8">
    <source>
        <dbReference type="PROSITE" id="PS50885"/>
    </source>
</evidence>
<dbReference type="SMART" id="SM00283">
    <property type="entry name" value="MA"/>
    <property type="match status" value="1"/>
</dbReference>
<reference evidence="9 10" key="1">
    <citation type="submission" date="2023-04" db="EMBL/GenBank/DDBJ databases">
        <title>A long-awaited taxogenomic arrangement of the family Halomonadaceae.</title>
        <authorList>
            <person name="De La Haba R."/>
            <person name="Chuvochina M."/>
            <person name="Wittouck S."/>
            <person name="Arahal D.R."/>
            <person name="Sanchez-Porro C."/>
            <person name="Hugenholtz P."/>
            <person name="Ventosa A."/>
        </authorList>
    </citation>
    <scope>NUCLEOTIDE SEQUENCE [LARGE SCALE GENOMIC DNA]</scope>
    <source>
        <strain evidence="9 10">DSM 22428</strain>
    </source>
</reference>
<feature type="compositionally biased region" description="Low complexity" evidence="5">
    <location>
        <begin position="534"/>
        <end position="551"/>
    </location>
</feature>
<keyword evidence="6" id="KW-1133">Transmembrane helix</keyword>
<evidence type="ECO:0000313" key="10">
    <source>
        <dbReference type="Proteomes" id="UP001269375"/>
    </source>
</evidence>
<evidence type="ECO:0000256" key="1">
    <source>
        <dbReference type="ARBA" id="ARBA00022481"/>
    </source>
</evidence>
<feature type="region of interest" description="Disordered" evidence="5">
    <location>
        <begin position="286"/>
        <end position="322"/>
    </location>
</feature>
<dbReference type="RefSeq" id="WP_251593272.1">
    <property type="nucleotide sequence ID" value="NZ_JAMLJI010000002.1"/>
</dbReference>
<keyword evidence="1" id="KW-0488">Methylation</keyword>
<dbReference type="PROSITE" id="PS50885">
    <property type="entry name" value="HAMP"/>
    <property type="match status" value="1"/>
</dbReference>